<dbReference type="PANTHER" id="PTHR13410">
    <property type="entry name" value="PROTEIN PBDC1"/>
    <property type="match status" value="1"/>
</dbReference>
<accession>A0A183UVG1</accession>
<dbReference type="Gene3D" id="6.10.140.1350">
    <property type="match status" value="1"/>
</dbReference>
<evidence type="ECO:0000313" key="3">
    <source>
        <dbReference type="WBParaSite" id="TCNE_0001248101-mRNA-1"/>
    </source>
</evidence>
<organism evidence="2 3">
    <name type="scientific">Toxocara canis</name>
    <name type="common">Canine roundworm</name>
    <dbReference type="NCBI Taxonomy" id="6265"/>
    <lineage>
        <taxon>Eukaryota</taxon>
        <taxon>Metazoa</taxon>
        <taxon>Ecdysozoa</taxon>
        <taxon>Nematoda</taxon>
        <taxon>Chromadorea</taxon>
        <taxon>Rhabditida</taxon>
        <taxon>Spirurina</taxon>
        <taxon>Ascaridomorpha</taxon>
        <taxon>Ascaridoidea</taxon>
        <taxon>Toxocaridae</taxon>
        <taxon>Toxocara</taxon>
    </lineage>
</organism>
<dbReference type="Proteomes" id="UP000050794">
    <property type="component" value="Unassembled WGS sequence"/>
</dbReference>
<dbReference type="EMBL" id="UYWY01021282">
    <property type="protein sequence ID" value="VDM43802.1"/>
    <property type="molecule type" value="Genomic_DNA"/>
</dbReference>
<proteinExistence type="predicted"/>
<protein>
    <submittedName>
        <fullName evidence="3">Nucleoporin p58/p45</fullName>
    </submittedName>
</protein>
<dbReference type="Pfam" id="PF13634">
    <property type="entry name" value="Nucleoporin_FG"/>
    <property type="match status" value="1"/>
</dbReference>
<dbReference type="WBParaSite" id="TCNE_0001248101-mRNA-1">
    <property type="protein sequence ID" value="TCNE_0001248101-mRNA-1"/>
    <property type="gene ID" value="TCNE_0001248101"/>
</dbReference>
<gene>
    <name evidence="1" type="ORF">TCNE_LOCUS12481</name>
</gene>
<sequence length="419" mass="44599">MPGFTFGTPSATSAPMAEAGALLGSTTAAKPLFGATTSAAPTTQAPTLFGAPTATSTSTGGLFGTTASTSTAPTGTALFVNSFARGGLFGTTGTMAPLATSTTGGIFGASAASVTTAPTGGLGGSGTFTLGGATTGIATTTAVGVAGAAASSNPMDGEVPKPLLDLITQLKDQIKSNRELSDEFVMNSNDSCITMDGKLDDVKKKIVKETSDVRKARLKATVLLEKVERDARAAEQLQRRHKEMAKAQRYGRNHAIDYLQATCSEYETMVAKFNETLRRVEAIISDKLNRDPNKSRLTYSDLMMHLKRFDQVFKVIASDVFQCNQQVQEAKEALLEYRRKTMPYAPNPFEKKLDTVQNAVALSKFTGQFLVFARGAEAFPSQVTMMKIGELARAATPAQPTGRFFSSFLSLFFCRWCMP</sequence>
<name>A0A183UVG1_TOXCA</name>
<dbReference type="GO" id="GO:0005737">
    <property type="term" value="C:cytoplasm"/>
    <property type="evidence" value="ECO:0007669"/>
    <property type="project" value="TreeGrafter"/>
</dbReference>
<dbReference type="GO" id="GO:0005643">
    <property type="term" value="C:nuclear pore"/>
    <property type="evidence" value="ECO:0007669"/>
    <property type="project" value="UniProtKB-ARBA"/>
</dbReference>
<dbReference type="AlphaFoldDB" id="A0A183UVG1"/>
<keyword evidence="2" id="KW-1185">Reference proteome</keyword>
<reference evidence="1 2" key="2">
    <citation type="submission" date="2018-11" db="EMBL/GenBank/DDBJ databases">
        <authorList>
            <consortium name="Pathogen Informatics"/>
        </authorList>
    </citation>
    <scope>NUCLEOTIDE SEQUENCE [LARGE SCALE GENOMIC DNA]</scope>
</reference>
<reference evidence="3" key="1">
    <citation type="submission" date="2016-06" db="UniProtKB">
        <authorList>
            <consortium name="WormBaseParasite"/>
        </authorList>
    </citation>
    <scope>IDENTIFICATION</scope>
</reference>
<dbReference type="InterPro" id="IPR008476">
    <property type="entry name" value="PBDC1_metazoa/fungi"/>
</dbReference>
<dbReference type="PANTHER" id="PTHR13410:SF9">
    <property type="entry name" value="PROTEIN PBDC1"/>
    <property type="match status" value="1"/>
</dbReference>
<evidence type="ECO:0000313" key="2">
    <source>
        <dbReference type="Proteomes" id="UP000050794"/>
    </source>
</evidence>
<dbReference type="InterPro" id="IPR025574">
    <property type="entry name" value="Nucleoporin_FG_rpt"/>
</dbReference>
<evidence type="ECO:0000313" key="1">
    <source>
        <dbReference type="EMBL" id="VDM43802.1"/>
    </source>
</evidence>